<dbReference type="InterPro" id="IPR001611">
    <property type="entry name" value="Leu-rich_rpt"/>
</dbReference>
<keyword evidence="1" id="KW-0433">Leucine-rich repeat</keyword>
<dbReference type="PANTHER" id="PTHR47566:SF1">
    <property type="entry name" value="PROTEIN NUD1"/>
    <property type="match status" value="1"/>
</dbReference>
<feature type="region of interest" description="Disordered" evidence="3">
    <location>
        <begin position="766"/>
        <end position="838"/>
    </location>
</feature>
<dbReference type="Pfam" id="PF12799">
    <property type="entry name" value="LRR_4"/>
    <property type="match status" value="1"/>
</dbReference>
<feature type="region of interest" description="Disordered" evidence="3">
    <location>
        <begin position="325"/>
        <end position="492"/>
    </location>
</feature>
<dbReference type="PROSITE" id="PS51450">
    <property type="entry name" value="LRR"/>
    <property type="match status" value="3"/>
</dbReference>
<feature type="region of interest" description="Disordered" evidence="3">
    <location>
        <begin position="506"/>
        <end position="568"/>
    </location>
</feature>
<dbReference type="SUPFAM" id="SSF52058">
    <property type="entry name" value="L domain-like"/>
    <property type="match status" value="1"/>
</dbReference>
<feature type="compositionally biased region" description="Basic and acidic residues" evidence="3">
    <location>
        <begin position="429"/>
        <end position="445"/>
    </location>
</feature>
<evidence type="ECO:0000256" key="2">
    <source>
        <dbReference type="ARBA" id="ARBA00022737"/>
    </source>
</evidence>
<feature type="compositionally biased region" description="Pro residues" evidence="3">
    <location>
        <begin position="151"/>
        <end position="160"/>
    </location>
</feature>
<dbReference type="Proteomes" id="UP001182556">
    <property type="component" value="Unassembled WGS sequence"/>
</dbReference>
<name>A0AAD9FVI5_PAPLA</name>
<gene>
    <name evidence="4" type="ORF">DB88DRAFT_483228</name>
</gene>
<evidence type="ECO:0000256" key="3">
    <source>
        <dbReference type="SAM" id="MobiDB-lite"/>
    </source>
</evidence>
<organism evidence="4 5">
    <name type="scientific">Papiliotrema laurentii</name>
    <name type="common">Cryptococcus laurentii</name>
    <dbReference type="NCBI Taxonomy" id="5418"/>
    <lineage>
        <taxon>Eukaryota</taxon>
        <taxon>Fungi</taxon>
        <taxon>Dikarya</taxon>
        <taxon>Basidiomycota</taxon>
        <taxon>Agaricomycotina</taxon>
        <taxon>Tremellomycetes</taxon>
        <taxon>Tremellales</taxon>
        <taxon>Rhynchogastremaceae</taxon>
        <taxon>Papiliotrema</taxon>
    </lineage>
</organism>
<dbReference type="GO" id="GO:0035591">
    <property type="term" value="F:signaling adaptor activity"/>
    <property type="evidence" value="ECO:0007669"/>
    <property type="project" value="TreeGrafter"/>
</dbReference>
<feature type="compositionally biased region" description="Basic and acidic residues" evidence="3">
    <location>
        <begin position="84"/>
        <end position="96"/>
    </location>
</feature>
<feature type="compositionally biased region" description="Basic and acidic residues" evidence="3">
    <location>
        <begin position="122"/>
        <end position="138"/>
    </location>
</feature>
<dbReference type="GO" id="GO:1902412">
    <property type="term" value="P:regulation of mitotic cytokinesis"/>
    <property type="evidence" value="ECO:0007669"/>
    <property type="project" value="TreeGrafter"/>
</dbReference>
<dbReference type="InterPro" id="IPR003591">
    <property type="entry name" value="Leu-rich_rpt_typical-subtyp"/>
</dbReference>
<dbReference type="Gene3D" id="3.80.10.10">
    <property type="entry name" value="Ribonuclease Inhibitor"/>
    <property type="match status" value="2"/>
</dbReference>
<feature type="compositionally biased region" description="Basic and acidic residues" evidence="3">
    <location>
        <begin position="373"/>
        <end position="388"/>
    </location>
</feature>
<dbReference type="InterPro" id="IPR025875">
    <property type="entry name" value="Leu-rich_rpt_4"/>
</dbReference>
<protein>
    <submittedName>
        <fullName evidence="4">Leucine repeat-containing protein</fullName>
    </submittedName>
</protein>
<feature type="compositionally biased region" description="Basic and acidic residues" evidence="3">
    <location>
        <begin position="232"/>
        <end position="248"/>
    </location>
</feature>
<dbReference type="GO" id="GO:0061499">
    <property type="term" value="C:outer plaque of mitotic spindle pole body"/>
    <property type="evidence" value="ECO:0007669"/>
    <property type="project" value="TreeGrafter"/>
</dbReference>
<dbReference type="EMBL" id="JAODAN010000002">
    <property type="protein sequence ID" value="KAK1926847.1"/>
    <property type="molecule type" value="Genomic_DNA"/>
</dbReference>
<feature type="region of interest" description="Disordered" evidence="3">
    <location>
        <begin position="1"/>
        <end position="298"/>
    </location>
</feature>
<feature type="compositionally biased region" description="Polar residues" evidence="3">
    <location>
        <begin position="446"/>
        <end position="459"/>
    </location>
</feature>
<feature type="compositionally biased region" description="Low complexity" evidence="3">
    <location>
        <begin position="161"/>
        <end position="172"/>
    </location>
</feature>
<dbReference type="SMART" id="SM00364">
    <property type="entry name" value="LRR_BAC"/>
    <property type="match status" value="5"/>
</dbReference>
<keyword evidence="2" id="KW-0677">Repeat</keyword>
<feature type="region of interest" description="Disordered" evidence="3">
    <location>
        <begin position="1340"/>
        <end position="1359"/>
    </location>
</feature>
<dbReference type="InterPro" id="IPR052574">
    <property type="entry name" value="CDIRP"/>
</dbReference>
<feature type="compositionally biased region" description="Low complexity" evidence="3">
    <location>
        <begin position="408"/>
        <end position="419"/>
    </location>
</feature>
<feature type="region of interest" description="Disordered" evidence="3">
    <location>
        <begin position="668"/>
        <end position="754"/>
    </location>
</feature>
<dbReference type="Pfam" id="PF13855">
    <property type="entry name" value="LRR_8"/>
    <property type="match status" value="1"/>
</dbReference>
<feature type="compositionally biased region" description="Low complexity" evidence="3">
    <location>
        <begin position="194"/>
        <end position="209"/>
    </location>
</feature>
<feature type="compositionally biased region" description="Low complexity" evidence="3">
    <location>
        <begin position="389"/>
        <end position="400"/>
    </location>
</feature>
<dbReference type="SMART" id="SM00365">
    <property type="entry name" value="LRR_SD22"/>
    <property type="match status" value="4"/>
</dbReference>
<evidence type="ECO:0000256" key="1">
    <source>
        <dbReference type="ARBA" id="ARBA00022614"/>
    </source>
</evidence>
<accession>A0AAD9FVI5</accession>
<proteinExistence type="predicted"/>
<feature type="region of interest" description="Disordered" evidence="3">
    <location>
        <begin position="864"/>
        <end position="921"/>
    </location>
</feature>
<feature type="compositionally biased region" description="Low complexity" evidence="3">
    <location>
        <begin position="63"/>
        <end position="73"/>
    </location>
</feature>
<comment type="caution">
    <text evidence="4">The sequence shown here is derived from an EMBL/GenBank/DDBJ whole genome shotgun (WGS) entry which is preliminary data.</text>
</comment>
<dbReference type="GO" id="GO:0031028">
    <property type="term" value="P:septation initiation signaling"/>
    <property type="evidence" value="ECO:0007669"/>
    <property type="project" value="TreeGrafter"/>
</dbReference>
<evidence type="ECO:0000313" key="4">
    <source>
        <dbReference type="EMBL" id="KAK1926847.1"/>
    </source>
</evidence>
<keyword evidence="5" id="KW-1185">Reference proteome</keyword>
<feature type="compositionally biased region" description="Basic and acidic residues" evidence="3">
    <location>
        <begin position="822"/>
        <end position="837"/>
    </location>
</feature>
<dbReference type="SMART" id="SM00369">
    <property type="entry name" value="LRR_TYP"/>
    <property type="match status" value="7"/>
</dbReference>
<dbReference type="InterPro" id="IPR032675">
    <property type="entry name" value="LRR_dom_sf"/>
</dbReference>
<evidence type="ECO:0000313" key="5">
    <source>
        <dbReference type="Proteomes" id="UP001182556"/>
    </source>
</evidence>
<feature type="compositionally biased region" description="Basic and acidic residues" evidence="3">
    <location>
        <begin position="270"/>
        <end position="280"/>
    </location>
</feature>
<sequence>MAVPGWQTADLDEEWVESSPSPPINHKPLPTDAPAFNPSSINAKRGSLRALGHPARSLPPPRVSSSPTTKSPRIISGHGAGRVLSEKVENGAREDIAYSGQGGLLSPPGSGDEQAGTFLVKDGVDDDRGRFLASKGRDMFGPTALEKMFRPPSPQPPIESPPASTSPTHSPPEQVARVRRASHPYAPANPSRLSKSVTPSTASSSFSATLPHDAGDTAHLDPPSSTSPTRPVQDHSSDESHRELRSGEVETDLSPMGSMKDYPFTFTAPRPEHPSHESNHEFNAADTTHSTVHHAPSPQGLRLFRSTYDTYTREHLSALVDSIAVDPNHSSPWSPEKTPSEGAAETSPDSRSSKRMRMSPVSPARRLAGVRDWAQEGKEMMERLREESTTSASRSSPGASDEASIDYAARSAQTTSASSSHRRFPPVRDWAREGREVMDRMRLQEDSTTSASPRSTQDGPSVDYASGSSQSPIDHPPNRPTHRSYPSTTSSTYLRRAEDLMAQIQARGRSTSTDVQEESKGGTTDGSGSDSRDEPTHPPSRLPVDTKASPRRRRRSSSEMSPHPDARDAVTQANLDTLNRFVSATTAATSTTTSTSFVKHKGGSAPNAIRVIRPDDVAGIVGDRVGKMRYDPALMRWIKDREPLGRVDEVRESRSRSEESDVFAGINSWGRDSRMGEGASLGDEASREEAEDSSEDGVVHLADTTLIIPADTSLTTDSSESEGEPEPIRVHVPRPTPHHANSAPAVMTPTPNPNASLPRPIRSALRNANPGATPGVKKQTQWHESVTPAPDSARRSVSFSDGKKHGKIRELHPDETIETVSEADKGEQGSTRDDEFFRGMTSWMPSARTKRIEGMLGGMEELSLEEATPSKPRQSRAESLVSSPESLHSDHDADRTIMPAVQGSRRANSPVRRANTSSRRADPNATFLTECSFGVAHDKLVQVITDVYGSEPYWEHLKSVDLRGKGVESVARLEEFLPEIEEVVLNDNKLSYLSGIPHTATTLHVGNNRLTSLSSVDHLRNLRFLDISNNQLDSVAQLACLVNLDELRLDGNAITDLYGVLGLKQLSKLSAKKNKITRVDVGGSDWPKLQTLDLSDNRLTSLHGLSRLTSLRHLALDGNRLERFDSDCPLALRSLKISDNHLSALDLSGCVKLRTLYADRNGLRSVLAPRVEVLSLRNQRATGLELPGSVLAHVKRLYLSGNPLPADFLPSNPLPNLTYLEIAACSLSSWPSDLQHRLPNLEILNANYNYFHTLDGLAGMRSLRKVAVVGARLGGEGVKGVMRGMKGLNRVEEVDLRMNPSTLGFYLPLMLPPSTPALPHDTSIHVAQNPLPSVTLATIRPPDTPASKSQQSRPEIHSLDAGDWAKLDGQFRKALPDEWYSKRLAYRGFLMSSLPRLRVLDGVVVEDGERRKAEMLLRAAEVC</sequence>
<dbReference type="PANTHER" id="PTHR47566">
    <property type="match status" value="1"/>
</dbReference>
<reference evidence="4" key="1">
    <citation type="submission" date="2023-02" db="EMBL/GenBank/DDBJ databases">
        <title>Identification and recombinant expression of a fungal hydrolase from Papiliotrema laurentii that hydrolyzes apple cutin and clears colloidal polyester polyurethane.</title>
        <authorList>
            <consortium name="DOE Joint Genome Institute"/>
            <person name="Roman V.A."/>
            <person name="Bojanowski C."/>
            <person name="Crable B.R."/>
            <person name="Wagner D.N."/>
            <person name="Hung C.S."/>
            <person name="Nadeau L.J."/>
            <person name="Schratz L."/>
            <person name="Haridas S."/>
            <person name="Pangilinan J."/>
            <person name="Lipzen A."/>
            <person name="Na H."/>
            <person name="Yan M."/>
            <person name="Ng V."/>
            <person name="Grigoriev I.V."/>
            <person name="Spatafora J.W."/>
            <person name="Barlow D."/>
            <person name="Biffinger J."/>
            <person name="Kelley-Loughnane N."/>
            <person name="Varaljay V.A."/>
            <person name="Crookes-Goodson W.J."/>
        </authorList>
    </citation>
    <scope>NUCLEOTIDE SEQUENCE</scope>
    <source>
        <strain evidence="4">5307AH</strain>
    </source>
</reference>